<accession>A0ABS8WAX0</accession>
<protein>
    <submittedName>
        <fullName evidence="4">WHG domain-containing protein</fullName>
    </submittedName>
</protein>
<gene>
    <name evidence="4" type="ORF">K6Y31_15250</name>
</gene>
<dbReference type="SUPFAM" id="SSF48498">
    <property type="entry name" value="Tetracyclin repressor-like, C-terminal domain"/>
    <property type="match status" value="1"/>
</dbReference>
<dbReference type="Proteomes" id="UP001201273">
    <property type="component" value="Unassembled WGS sequence"/>
</dbReference>
<dbReference type="EMBL" id="JAIMJA010000016">
    <property type="protein sequence ID" value="MCE2596169.1"/>
    <property type="molecule type" value="Genomic_DNA"/>
</dbReference>
<reference evidence="4 5" key="1">
    <citation type="journal article" date="2022" name="Environ. Microbiol. Rep.">
        <title>Eco-phylogenetic analyses reveal divergent evolution of vitamin B12 metabolism in the marine bacterial family 'Psychromonadaceae'.</title>
        <authorList>
            <person name="Jin X."/>
            <person name="Yang Y."/>
            <person name="Cao H."/>
            <person name="Gao B."/>
            <person name="Zhao Z."/>
        </authorList>
    </citation>
    <scope>NUCLEOTIDE SEQUENCE [LARGE SCALE GENOMIC DNA]</scope>
    <source>
        <strain evidence="4 5">MKS20</strain>
    </source>
</reference>
<proteinExistence type="predicted"/>
<sequence>MSEVLKVTIISDVIAALDAGHLKLTDVESVVAHTEHSYASVVDTFVDDAGLNFELAKQANRLLARFISSADHQLTPAERLIDMGMMYLDFAESHPGLFNYMFSYEDKDKWLDQNFAEIAHANFALLQQTIKEGIEKGVFVAKYEPVLSLSAWSMIQGLAHIQANRLSPLSESLSQEAKRQVLENLYSGLLTDSYKAVYKA</sequence>
<feature type="domain" description="HTH-type transcriptional regulator MT1864/Rv1816-like C-terminal" evidence="3">
    <location>
        <begin position="82"/>
        <end position="165"/>
    </location>
</feature>
<evidence type="ECO:0000313" key="5">
    <source>
        <dbReference type="Proteomes" id="UP001201273"/>
    </source>
</evidence>
<evidence type="ECO:0000256" key="1">
    <source>
        <dbReference type="ARBA" id="ARBA00023015"/>
    </source>
</evidence>
<dbReference type="RefSeq" id="WP_233053821.1">
    <property type="nucleotide sequence ID" value="NZ_JAIMJA010000016.1"/>
</dbReference>
<name>A0ABS8WAX0_9GAMM</name>
<dbReference type="InterPro" id="IPR036271">
    <property type="entry name" value="Tet_transcr_reg_TetR-rel_C_sf"/>
</dbReference>
<keyword evidence="1" id="KW-0805">Transcription regulation</keyword>
<evidence type="ECO:0000313" key="4">
    <source>
        <dbReference type="EMBL" id="MCE2596169.1"/>
    </source>
</evidence>
<comment type="caution">
    <text evidence="4">The sequence shown here is derived from an EMBL/GenBank/DDBJ whole genome shotgun (WGS) entry which is preliminary data.</text>
</comment>
<keyword evidence="2" id="KW-0804">Transcription</keyword>
<dbReference type="Gene3D" id="1.10.357.10">
    <property type="entry name" value="Tetracycline Repressor, domain 2"/>
    <property type="match status" value="1"/>
</dbReference>
<evidence type="ECO:0000259" key="3">
    <source>
        <dbReference type="Pfam" id="PF13305"/>
    </source>
</evidence>
<dbReference type="InterPro" id="IPR025996">
    <property type="entry name" value="MT1864/Rv1816-like_C"/>
</dbReference>
<evidence type="ECO:0000256" key="2">
    <source>
        <dbReference type="ARBA" id="ARBA00023163"/>
    </source>
</evidence>
<keyword evidence="5" id="KW-1185">Reference proteome</keyword>
<organism evidence="4 5">
    <name type="scientific">Motilimonas cestriensis</name>
    <dbReference type="NCBI Taxonomy" id="2742685"/>
    <lineage>
        <taxon>Bacteria</taxon>
        <taxon>Pseudomonadati</taxon>
        <taxon>Pseudomonadota</taxon>
        <taxon>Gammaproteobacteria</taxon>
        <taxon>Alteromonadales</taxon>
        <taxon>Alteromonadales genera incertae sedis</taxon>
        <taxon>Motilimonas</taxon>
    </lineage>
</organism>
<dbReference type="Pfam" id="PF13305">
    <property type="entry name" value="TetR_C_33"/>
    <property type="match status" value="1"/>
</dbReference>